<dbReference type="Pfam" id="PF07727">
    <property type="entry name" value="RVT_2"/>
    <property type="match status" value="1"/>
</dbReference>
<dbReference type="Proteomes" id="UP000242715">
    <property type="component" value="Unassembled WGS sequence"/>
</dbReference>
<dbReference type="InterPro" id="IPR001584">
    <property type="entry name" value="Integrase_cat-core"/>
</dbReference>
<keyword evidence="5" id="KW-1185">Reference proteome</keyword>
<organism evidence="4 5">
    <name type="scientific">Trifolium subterraneum</name>
    <name type="common">Subterranean clover</name>
    <dbReference type="NCBI Taxonomy" id="3900"/>
    <lineage>
        <taxon>Eukaryota</taxon>
        <taxon>Viridiplantae</taxon>
        <taxon>Streptophyta</taxon>
        <taxon>Embryophyta</taxon>
        <taxon>Tracheophyta</taxon>
        <taxon>Spermatophyta</taxon>
        <taxon>Magnoliopsida</taxon>
        <taxon>eudicotyledons</taxon>
        <taxon>Gunneridae</taxon>
        <taxon>Pentapetalae</taxon>
        <taxon>rosids</taxon>
        <taxon>fabids</taxon>
        <taxon>Fabales</taxon>
        <taxon>Fabaceae</taxon>
        <taxon>Papilionoideae</taxon>
        <taxon>50 kb inversion clade</taxon>
        <taxon>NPAAA clade</taxon>
        <taxon>Hologalegina</taxon>
        <taxon>IRL clade</taxon>
        <taxon>Trifolieae</taxon>
        <taxon>Trifolium</taxon>
    </lineage>
</organism>
<dbReference type="InterPro" id="IPR036397">
    <property type="entry name" value="RNaseH_sf"/>
</dbReference>
<dbReference type="PANTHER" id="PTHR11439:SF483">
    <property type="entry name" value="PEPTIDE SYNTHASE GLIP-LIKE, PUTATIVE (AFU_ORTHOLOGUE AFUA_3G12920)-RELATED"/>
    <property type="match status" value="1"/>
</dbReference>
<name>A0A2Z6MHE6_TRISU</name>
<dbReference type="GO" id="GO:0004190">
    <property type="term" value="F:aspartic-type endopeptidase activity"/>
    <property type="evidence" value="ECO:0007669"/>
    <property type="project" value="UniProtKB-KW"/>
</dbReference>
<dbReference type="Pfam" id="PF22936">
    <property type="entry name" value="Pol_BBD"/>
    <property type="match status" value="1"/>
</dbReference>
<dbReference type="SUPFAM" id="SSF53098">
    <property type="entry name" value="Ribonuclease H-like"/>
    <property type="match status" value="1"/>
</dbReference>
<reference evidence="5" key="1">
    <citation type="journal article" date="2017" name="Front. Plant Sci.">
        <title>Climate Clever Clovers: New Paradigm to Reduce the Environmental Footprint of Ruminants by Breeding Low Methanogenic Forages Utilizing Haplotype Variation.</title>
        <authorList>
            <person name="Kaur P."/>
            <person name="Appels R."/>
            <person name="Bayer P.E."/>
            <person name="Keeble-Gagnere G."/>
            <person name="Wang J."/>
            <person name="Hirakawa H."/>
            <person name="Shirasawa K."/>
            <person name="Vercoe P."/>
            <person name="Stefanova K."/>
            <person name="Durmic Z."/>
            <person name="Nichols P."/>
            <person name="Revell C."/>
            <person name="Isobe S.N."/>
            <person name="Edwards D."/>
            <person name="Erskine W."/>
        </authorList>
    </citation>
    <scope>NUCLEOTIDE SEQUENCE [LARGE SCALE GENOMIC DNA]</scope>
    <source>
        <strain evidence="5">cv. Daliak</strain>
    </source>
</reference>
<dbReference type="GO" id="GO:0015074">
    <property type="term" value="P:DNA integration"/>
    <property type="evidence" value="ECO:0007669"/>
    <property type="project" value="InterPro"/>
</dbReference>
<accession>A0A2Z6MHE6</accession>
<dbReference type="Gene3D" id="3.30.420.10">
    <property type="entry name" value="Ribonuclease H-like superfamily/Ribonuclease H"/>
    <property type="match status" value="1"/>
</dbReference>
<proteinExistence type="predicted"/>
<feature type="domain" description="Integrase catalytic" evidence="3">
    <location>
        <begin position="379"/>
        <end position="472"/>
    </location>
</feature>
<dbReference type="AlphaFoldDB" id="A0A2Z6MHE6"/>
<evidence type="ECO:0000313" key="4">
    <source>
        <dbReference type="EMBL" id="GAU22770.1"/>
    </source>
</evidence>
<keyword evidence="1" id="KW-0378">Hydrolase</keyword>
<feature type="compositionally biased region" description="Basic and acidic residues" evidence="2">
    <location>
        <begin position="226"/>
        <end position="235"/>
    </location>
</feature>
<dbReference type="InterPro" id="IPR057670">
    <property type="entry name" value="SH3_retrovirus"/>
</dbReference>
<dbReference type="Pfam" id="PF14223">
    <property type="entry name" value="Retrotran_gag_2"/>
    <property type="match status" value="1"/>
</dbReference>
<dbReference type="PROSITE" id="PS50994">
    <property type="entry name" value="INTEGRASE"/>
    <property type="match status" value="1"/>
</dbReference>
<evidence type="ECO:0000256" key="1">
    <source>
        <dbReference type="ARBA" id="ARBA00022750"/>
    </source>
</evidence>
<evidence type="ECO:0000259" key="3">
    <source>
        <dbReference type="PROSITE" id="PS50994"/>
    </source>
</evidence>
<dbReference type="GO" id="GO:0003676">
    <property type="term" value="F:nucleic acid binding"/>
    <property type="evidence" value="ECO:0007669"/>
    <property type="project" value="InterPro"/>
</dbReference>
<protein>
    <recommendedName>
        <fullName evidence="3">Integrase catalytic domain-containing protein</fullName>
    </recommendedName>
</protein>
<dbReference type="InterPro" id="IPR025724">
    <property type="entry name" value="GAG-pre-integrase_dom"/>
</dbReference>
<dbReference type="OrthoDB" id="2013098at2759"/>
<dbReference type="EMBL" id="DF973253">
    <property type="protein sequence ID" value="GAU22770.1"/>
    <property type="molecule type" value="Genomic_DNA"/>
</dbReference>
<dbReference type="InterPro" id="IPR054722">
    <property type="entry name" value="PolX-like_BBD"/>
</dbReference>
<dbReference type="PANTHER" id="PTHR11439">
    <property type="entry name" value="GAG-POL-RELATED RETROTRANSPOSON"/>
    <property type="match status" value="1"/>
</dbReference>
<dbReference type="CDD" id="cd09272">
    <property type="entry name" value="RNase_HI_RT_Ty1"/>
    <property type="match status" value="1"/>
</dbReference>
<dbReference type="InterPro" id="IPR013103">
    <property type="entry name" value="RVT_2"/>
</dbReference>
<evidence type="ECO:0000256" key="2">
    <source>
        <dbReference type="SAM" id="MobiDB-lite"/>
    </source>
</evidence>
<dbReference type="SUPFAM" id="SSF56672">
    <property type="entry name" value="DNA/RNA polymerases"/>
    <property type="match status" value="1"/>
</dbReference>
<dbReference type="InterPro" id="IPR043502">
    <property type="entry name" value="DNA/RNA_pol_sf"/>
</dbReference>
<gene>
    <name evidence="4" type="ORF">TSUD_129820</name>
</gene>
<evidence type="ECO:0000313" key="5">
    <source>
        <dbReference type="Proteomes" id="UP000242715"/>
    </source>
</evidence>
<feature type="region of interest" description="Disordered" evidence="2">
    <location>
        <begin position="558"/>
        <end position="581"/>
    </location>
</feature>
<dbReference type="Pfam" id="PF25597">
    <property type="entry name" value="SH3_retrovirus"/>
    <property type="match status" value="1"/>
</dbReference>
<keyword evidence="1" id="KW-0645">Protease</keyword>
<keyword evidence="1" id="KW-0064">Aspartyl protease</keyword>
<sequence>MSGSSNSFPANLPILDGKNWDQWCVKMNVIFGFQDVQDLVTTGLPALAANATDAEQTAHKELKKRDCKAQFLIHQCLDSANFEKISSTKTAKEAWDLLNNAYGGGDKVKKVKLQSLRRQYELLGMLDKESIGEFFTRLQTLVNSMKSYGEQISDQQVVEKVLRTLTPHFDHIVVAIEESKDLSTMSINELQNSLEAHEQRLQERKEHKVSQEQALSKGGKKSQSNEAHHARHDDSNSDGVLLMVTTNSGGDNSALWYLDTGCSNHMTDHRDWLLEFDENFKSKVKFADNSTIAVEGKDKHYRYGHLNFKSLIHLSQKNMVVGLPAIQTPDKLCEGCFVSKQLRNSFKSSVYSRSKHALDVVHSDVCGPIETPTLGRNRTDGGGEYNSKEFQAYCTEKGIVHEVTAPYTPQHNGLAERRNRTLLNMARCMLKGKELPKCYWGEAISTAAYVLNICPTKRLENVTPEEMWTGNKPSVKHLRIFGSLCYRHIPDEKRRKLDDKSEKLVLIGYDPTGAYKMYDPKSQKVVISRDVVVDEKSQWNWNASKNIVQMQLDDEPHTVDNRNDIQDTGDTQEGRRSTRTRFPSVRLNDHETITDDAVNDDGDLVHLAFMADSEPINWNEAVACPKWNQAMKDELLSIEKNHTWKLVELPPHKKAISVKWVFKLKKNPDGSIVKHKARLVARGFLQQQGIDFTEFYAPVARMETIRLVVAIASSFDWPLFHMDVKSAFLNGPLQEEVYVSQPPGFEVESHMDKVYKLEKALYGLKQAPRAWNKRIDDFLHKEGFVKCTVEFGMYMKGTDISNVILICLYVDDLLITGRNVDSIDKFKGRLKDEFEMSDLGKLNYFLGLEFHYASDNIVLHQRKYIADVLRRFQMENCNATETPMEANLKLSKNDDEQVVDATLFKQVVGSLRFICNTRPDINYVVGSMSRFMSNPKTSHLIAAKRILRYLKGTKDYGLFFPTRNCATKMELEGFSDSDWCGDKDDRRSTSGYWFSFGNSSISWSSKKQNIVALSSCEAEYVAAAQAACQAVWLESLLEELKINYVKPMKLNVDNKSAISLAKNPIAHGRSKHIETKFHFLRNQVSKEKLIVVHCRTEVQIANIMTKPLRADRFKELRKKLGIMQM</sequence>
<feature type="compositionally biased region" description="Basic and acidic residues" evidence="2">
    <location>
        <begin position="199"/>
        <end position="210"/>
    </location>
</feature>
<feature type="region of interest" description="Disordered" evidence="2">
    <location>
        <begin position="199"/>
        <end position="241"/>
    </location>
</feature>
<dbReference type="InterPro" id="IPR012337">
    <property type="entry name" value="RNaseH-like_sf"/>
</dbReference>
<dbReference type="Pfam" id="PF13976">
    <property type="entry name" value="gag_pre-integrs"/>
    <property type="match status" value="1"/>
</dbReference>